<feature type="domain" description="Xylose isomerase-like TIM barrel" evidence="1">
    <location>
        <begin position="48"/>
        <end position="265"/>
    </location>
</feature>
<organism evidence="2 3">
    <name type="scientific">Monoraphidium neglectum</name>
    <dbReference type="NCBI Taxonomy" id="145388"/>
    <lineage>
        <taxon>Eukaryota</taxon>
        <taxon>Viridiplantae</taxon>
        <taxon>Chlorophyta</taxon>
        <taxon>core chlorophytes</taxon>
        <taxon>Chlorophyceae</taxon>
        <taxon>CS clade</taxon>
        <taxon>Sphaeropleales</taxon>
        <taxon>Selenastraceae</taxon>
        <taxon>Monoraphidium</taxon>
    </lineage>
</organism>
<dbReference type="Gene3D" id="3.20.20.150">
    <property type="entry name" value="Divalent-metal-dependent TIM barrel enzymes"/>
    <property type="match status" value="1"/>
</dbReference>
<proteinExistence type="predicted"/>
<dbReference type="Pfam" id="PF01261">
    <property type="entry name" value="AP_endonuc_2"/>
    <property type="match status" value="1"/>
</dbReference>
<dbReference type="STRING" id="145388.A0A0D2L0P2"/>
<dbReference type="KEGG" id="mng:MNEG_6989"/>
<keyword evidence="3" id="KW-1185">Reference proteome</keyword>
<dbReference type="PANTHER" id="PTHR12110:SF41">
    <property type="entry name" value="INOSOSE DEHYDRATASE"/>
    <property type="match status" value="1"/>
</dbReference>
<dbReference type="SUPFAM" id="SSF51658">
    <property type="entry name" value="Xylose isomerase-like"/>
    <property type="match status" value="1"/>
</dbReference>
<dbReference type="PANTHER" id="PTHR12110">
    <property type="entry name" value="HYDROXYPYRUVATE ISOMERASE"/>
    <property type="match status" value="1"/>
</dbReference>
<dbReference type="RefSeq" id="XP_013899993.1">
    <property type="nucleotide sequence ID" value="XM_014044539.1"/>
</dbReference>
<gene>
    <name evidence="2" type="ORF">MNEG_6989</name>
</gene>
<evidence type="ECO:0000313" key="3">
    <source>
        <dbReference type="Proteomes" id="UP000054498"/>
    </source>
</evidence>
<name>A0A0D2L0P2_9CHLO</name>
<dbReference type="InterPro" id="IPR013022">
    <property type="entry name" value="Xyl_isomerase-like_TIM-brl"/>
</dbReference>
<dbReference type="InterPro" id="IPR036237">
    <property type="entry name" value="Xyl_isomerase-like_sf"/>
</dbReference>
<accession>A0A0D2L0P2</accession>
<reference evidence="2 3" key="1">
    <citation type="journal article" date="2013" name="BMC Genomics">
        <title>Reconstruction of the lipid metabolism for the microalga Monoraphidium neglectum from its genome sequence reveals characteristics suitable for biofuel production.</title>
        <authorList>
            <person name="Bogen C."/>
            <person name="Al-Dilaimi A."/>
            <person name="Albersmeier A."/>
            <person name="Wichmann J."/>
            <person name="Grundmann M."/>
            <person name="Rupp O."/>
            <person name="Lauersen K.J."/>
            <person name="Blifernez-Klassen O."/>
            <person name="Kalinowski J."/>
            <person name="Goesmann A."/>
            <person name="Mussgnug J.H."/>
            <person name="Kruse O."/>
        </authorList>
    </citation>
    <scope>NUCLEOTIDE SEQUENCE [LARGE SCALE GENOMIC DNA]</scope>
    <source>
        <strain evidence="2 3">SAG 48.87</strain>
    </source>
</reference>
<protein>
    <submittedName>
        <fullName evidence="2">D-tagatose 3-epimerase</fullName>
    </submittedName>
</protein>
<dbReference type="InterPro" id="IPR050312">
    <property type="entry name" value="IolE/XylAMocC-like"/>
</dbReference>
<sequence>MCEIATESFVVVAAAESRAYSNPLGVHSLVWCGEWDEAAARRAAVGSAAAGFNLVEIPAFDAARLDGRMTRRVLEEHGLAAATSLGLTLDSDISSEDKEVVARGVAALEDALRFSADAGARHMCGILYSALAKYPGPPTAAGRANAAAALRGLASKASDLGVALCLEVVNRYETNLLNTAAQAAAFVDEVDHPNVFIHLDTYHMHIEEVSMGAAVQAAGSRLRYIHMGESHRGYLGTGSVDFQGLFEALAAAGYAGPITFESFSSAVVSEQLSNTL</sequence>
<dbReference type="Proteomes" id="UP000054498">
    <property type="component" value="Unassembled WGS sequence"/>
</dbReference>
<dbReference type="EMBL" id="KK101414">
    <property type="protein sequence ID" value="KIZ00974.1"/>
    <property type="molecule type" value="Genomic_DNA"/>
</dbReference>
<evidence type="ECO:0000313" key="2">
    <source>
        <dbReference type="EMBL" id="KIZ00974.1"/>
    </source>
</evidence>
<dbReference type="GeneID" id="25739865"/>
<dbReference type="AlphaFoldDB" id="A0A0D2L0P2"/>
<dbReference type="OrthoDB" id="4214675at2759"/>
<evidence type="ECO:0000259" key="1">
    <source>
        <dbReference type="Pfam" id="PF01261"/>
    </source>
</evidence>